<sequence length="570" mass="66076">MDRITKSFLDDFSKSQQINTADTSKLFEHFVNYSIVSREYDDSFEIQDISVGDGGDCGIDGIAIIANGKLISSVEEIDGLIEMNKSLQEVKYIMIQSKTSQSFDGGEIGTFGFGVNDFFSETPQLVRNEFIKEKSKIIEYIISKFPQMKEKPSCIMYYVTTGKWLNDTNLTARIDIIKRDIMDLNLFKEVEFHSIDADTIQRFYRSTKDNIIKEINFENKVLLPEIEGIEQAYLGTLPLEEYFKLIIDESEKIRKSIFYDNVRDFQGENAVNQEINDTLQSSDASSFVVLNNGVTLVAKTLTNIRNKFTLEDYQVVNGCQTSHVLYNNRENINEKNVHLPIKLISTKNEDIINKIIKATNRQTEVTDEQLIALLDFHKKLESFYQTFEGPSKLYYERRSKQYNSVSEIEKVRIVTIPTQLKSFASMFLDQPHIASRFYGILVKDMTGKTFNENHELLPYYTGAYALYKLEFYFRNKSIDGIYRKFRFQMLMMLRYLINGEDMPSLNSKKINSYCEKINVVLNDQNKFLEAIKDVTSIINDVVSDLKDSEASKRQYLNEEYLKNIKSIQNI</sequence>
<reference evidence="2 3" key="1">
    <citation type="submission" date="2019-04" db="EMBL/GenBank/DDBJ databases">
        <title>Cohnella sp. nov. isolated from preserved vegetables.</title>
        <authorList>
            <person name="Lin S.-Y."/>
            <person name="Hung M.-H."/>
            <person name="Young C.-C."/>
        </authorList>
    </citation>
    <scope>NUCLEOTIDE SEQUENCE [LARGE SCALE GENOMIC DNA]</scope>
    <source>
        <strain evidence="2 3">CC-MHH1044</strain>
    </source>
</reference>
<feature type="domain" description="Abortive phage infection protein C-terminal" evidence="1">
    <location>
        <begin position="258"/>
        <end position="540"/>
    </location>
</feature>
<accession>A0A4S4BN14</accession>
<evidence type="ECO:0000313" key="3">
    <source>
        <dbReference type="Proteomes" id="UP000310636"/>
    </source>
</evidence>
<dbReference type="EMBL" id="SSOB01000026">
    <property type="protein sequence ID" value="THF76249.1"/>
    <property type="molecule type" value="Genomic_DNA"/>
</dbReference>
<name>A0A4S4BN14_9BACL</name>
<gene>
    <name evidence="2" type="ORF">E6C55_19680</name>
</gene>
<dbReference type="Proteomes" id="UP000310636">
    <property type="component" value="Unassembled WGS sequence"/>
</dbReference>
<comment type="caution">
    <text evidence="2">The sequence shown here is derived from an EMBL/GenBank/DDBJ whole genome shotgun (WGS) entry which is preliminary data.</text>
</comment>
<dbReference type="Pfam" id="PF10592">
    <property type="entry name" value="AIPR"/>
    <property type="match status" value="1"/>
</dbReference>
<dbReference type="RefSeq" id="WP_136371526.1">
    <property type="nucleotide sequence ID" value="NZ_SSOB01000026.1"/>
</dbReference>
<evidence type="ECO:0000259" key="1">
    <source>
        <dbReference type="Pfam" id="PF10592"/>
    </source>
</evidence>
<dbReference type="AlphaFoldDB" id="A0A4S4BN14"/>
<proteinExistence type="predicted"/>
<keyword evidence="3" id="KW-1185">Reference proteome</keyword>
<protein>
    <submittedName>
        <fullName evidence="2">AIPR protein</fullName>
    </submittedName>
</protein>
<evidence type="ECO:0000313" key="2">
    <source>
        <dbReference type="EMBL" id="THF76249.1"/>
    </source>
</evidence>
<organism evidence="2 3">
    <name type="scientific">Cohnella fermenti</name>
    <dbReference type="NCBI Taxonomy" id="2565925"/>
    <lineage>
        <taxon>Bacteria</taxon>
        <taxon>Bacillati</taxon>
        <taxon>Bacillota</taxon>
        <taxon>Bacilli</taxon>
        <taxon>Bacillales</taxon>
        <taxon>Paenibacillaceae</taxon>
        <taxon>Cohnella</taxon>
    </lineage>
</organism>
<dbReference type="OrthoDB" id="9806213at2"/>
<dbReference type="InterPro" id="IPR018891">
    <property type="entry name" value="AIPR_C"/>
</dbReference>